<dbReference type="InterPro" id="IPR008271">
    <property type="entry name" value="Ser/Thr_kinase_AS"/>
</dbReference>
<dbReference type="PROSITE" id="PS00107">
    <property type="entry name" value="PROTEIN_KINASE_ATP"/>
    <property type="match status" value="1"/>
</dbReference>
<proteinExistence type="inferred from homology"/>
<dbReference type="EMBL" id="HBGS01023121">
    <property type="protein sequence ID" value="CAD9413659.1"/>
    <property type="molecule type" value="Transcribed_RNA"/>
</dbReference>
<dbReference type="GO" id="GO:0004674">
    <property type="term" value="F:protein serine/threonine kinase activity"/>
    <property type="evidence" value="ECO:0007669"/>
    <property type="project" value="UniProtKB-KW"/>
</dbReference>
<gene>
    <name evidence="7" type="ORF">DSPE1174_LOCUS11737</name>
</gene>
<name>A0A7S2FVM9_9STRA</name>
<dbReference type="CDD" id="cd05117">
    <property type="entry name" value="STKc_CAMK"/>
    <property type="match status" value="1"/>
</dbReference>
<dbReference type="PROSITE" id="PS50011">
    <property type="entry name" value="PROTEIN_KINASE_DOM"/>
    <property type="match status" value="1"/>
</dbReference>
<dbReference type="Pfam" id="PF00069">
    <property type="entry name" value="Pkinase"/>
    <property type="match status" value="1"/>
</dbReference>
<dbReference type="SUPFAM" id="SSF56112">
    <property type="entry name" value="Protein kinase-like (PK-like)"/>
    <property type="match status" value="1"/>
</dbReference>
<comment type="similarity">
    <text evidence="4">Belongs to the protein kinase superfamily.</text>
</comment>
<evidence type="ECO:0000259" key="6">
    <source>
        <dbReference type="PROSITE" id="PS50011"/>
    </source>
</evidence>
<dbReference type="Gene3D" id="1.10.510.10">
    <property type="entry name" value="Transferase(Phosphotransferase) domain 1"/>
    <property type="match status" value="1"/>
</dbReference>
<keyword evidence="2 3" id="KW-0067">ATP-binding</keyword>
<evidence type="ECO:0000313" key="7">
    <source>
        <dbReference type="EMBL" id="CAD9413659.1"/>
    </source>
</evidence>
<keyword evidence="1 3" id="KW-0547">Nucleotide-binding</keyword>
<feature type="region of interest" description="Disordered" evidence="5">
    <location>
        <begin position="15"/>
        <end position="36"/>
    </location>
</feature>
<evidence type="ECO:0000256" key="3">
    <source>
        <dbReference type="PROSITE-ProRule" id="PRU10141"/>
    </source>
</evidence>
<keyword evidence="4" id="KW-0723">Serine/threonine-protein kinase</keyword>
<feature type="compositionally biased region" description="Low complexity" evidence="5">
    <location>
        <begin position="26"/>
        <end position="36"/>
    </location>
</feature>
<dbReference type="GO" id="GO:0005524">
    <property type="term" value="F:ATP binding"/>
    <property type="evidence" value="ECO:0007669"/>
    <property type="project" value="UniProtKB-UniRule"/>
</dbReference>
<keyword evidence="4" id="KW-0418">Kinase</keyword>
<organism evidence="7">
    <name type="scientific">Octactis speculum</name>
    <dbReference type="NCBI Taxonomy" id="3111310"/>
    <lineage>
        <taxon>Eukaryota</taxon>
        <taxon>Sar</taxon>
        <taxon>Stramenopiles</taxon>
        <taxon>Ochrophyta</taxon>
        <taxon>Dictyochophyceae</taxon>
        <taxon>Dictyochales</taxon>
        <taxon>Dictyochaceae</taxon>
        <taxon>Octactis</taxon>
    </lineage>
</organism>
<keyword evidence="4" id="KW-0808">Transferase</keyword>
<dbReference type="InterPro" id="IPR000719">
    <property type="entry name" value="Prot_kinase_dom"/>
</dbReference>
<reference evidence="7" key="1">
    <citation type="submission" date="2021-01" db="EMBL/GenBank/DDBJ databases">
        <authorList>
            <person name="Corre E."/>
            <person name="Pelletier E."/>
            <person name="Niang G."/>
            <person name="Scheremetjew M."/>
            <person name="Finn R."/>
            <person name="Kale V."/>
            <person name="Holt S."/>
            <person name="Cochrane G."/>
            <person name="Meng A."/>
            <person name="Brown T."/>
            <person name="Cohen L."/>
        </authorList>
    </citation>
    <scope>NUCLEOTIDE SEQUENCE</scope>
    <source>
        <strain evidence="7">CCMP1381</strain>
    </source>
</reference>
<feature type="domain" description="Protein kinase" evidence="6">
    <location>
        <begin position="77"/>
        <end position="351"/>
    </location>
</feature>
<evidence type="ECO:0000256" key="4">
    <source>
        <dbReference type="RuleBase" id="RU000304"/>
    </source>
</evidence>
<feature type="binding site" evidence="3">
    <location>
        <position position="108"/>
    </location>
    <ligand>
        <name>ATP</name>
        <dbReference type="ChEBI" id="CHEBI:30616"/>
    </ligand>
</feature>
<sequence>MGATLSRLTPCMLDEESVPSGMFSPNTRRNQRQQTDTQNIKTIPLNNKPLSYTQKLTSPIEKRAETTIQHAEVETKYILRDVVGMGSTSVVRRCVHRTSPTGRQYACKIISKQRLARSNNGDLEQFMNEIEVLMELQKDYQHPHIIRLEDVFITARTINMVMEVMNGGELFDYVVSRGTLSEAEASVMLRKVISAVAYMHSKGIVHRDLKPENLLMTFAGPSGEVKVIDFGLSKLLSGPDSGTSPGTPKTSSFLGTKGYLAPEMIRRESYSKAIDMWAVGVIAFILVCGCLPFDDATAAVSDEVIREKYALQFPSWAMGLSSSAKDLLKTLLEVDPKARATAAQALEHPWIAKKNTRGKSKLLASPKYIKSVPKTPKSGIQAPDVSGKRGGIGAAVGHSHSPGERKTSSKPQEAPW</sequence>
<feature type="region of interest" description="Disordered" evidence="5">
    <location>
        <begin position="371"/>
        <end position="416"/>
    </location>
</feature>
<evidence type="ECO:0000256" key="5">
    <source>
        <dbReference type="SAM" id="MobiDB-lite"/>
    </source>
</evidence>
<dbReference type="InterPro" id="IPR017441">
    <property type="entry name" value="Protein_kinase_ATP_BS"/>
</dbReference>
<protein>
    <recommendedName>
        <fullName evidence="6">Protein kinase domain-containing protein</fullName>
    </recommendedName>
</protein>
<dbReference type="PROSITE" id="PS00108">
    <property type="entry name" value="PROTEIN_KINASE_ST"/>
    <property type="match status" value="1"/>
</dbReference>
<evidence type="ECO:0000256" key="2">
    <source>
        <dbReference type="ARBA" id="ARBA00022840"/>
    </source>
</evidence>
<dbReference type="PANTHER" id="PTHR24347">
    <property type="entry name" value="SERINE/THREONINE-PROTEIN KINASE"/>
    <property type="match status" value="1"/>
</dbReference>
<dbReference type="SMART" id="SM00220">
    <property type="entry name" value="S_TKc"/>
    <property type="match status" value="1"/>
</dbReference>
<evidence type="ECO:0000256" key="1">
    <source>
        <dbReference type="ARBA" id="ARBA00022741"/>
    </source>
</evidence>
<accession>A0A7S2FVM9</accession>
<dbReference type="FunFam" id="1.10.510.10:FF:000571">
    <property type="entry name" value="Maternal embryonic leucine zipper kinase"/>
    <property type="match status" value="1"/>
</dbReference>
<dbReference type="InterPro" id="IPR011009">
    <property type="entry name" value="Kinase-like_dom_sf"/>
</dbReference>
<dbReference type="AlphaFoldDB" id="A0A7S2FVM9"/>